<accession>A0A1W2C2C5</accession>
<feature type="binding site" evidence="4">
    <location>
        <position position="151"/>
    </location>
    <ligand>
        <name>D-ribulose 5-phosphate</name>
        <dbReference type="ChEBI" id="CHEBI:58121"/>
    </ligand>
</feature>
<dbReference type="PIRSF" id="PIRSF005384">
    <property type="entry name" value="RpiB_LacA_B"/>
    <property type="match status" value="1"/>
</dbReference>
<dbReference type="GO" id="GO:0009052">
    <property type="term" value="P:pentose-phosphate shunt, non-oxidative branch"/>
    <property type="evidence" value="ECO:0007669"/>
    <property type="project" value="TreeGrafter"/>
</dbReference>
<feature type="active site" description="Proton donor" evidence="3">
    <location>
        <position position="113"/>
    </location>
</feature>
<evidence type="ECO:0000256" key="3">
    <source>
        <dbReference type="PIRSR" id="PIRSR005384-1"/>
    </source>
</evidence>
<feature type="active site" description="Proton acceptor" evidence="3">
    <location>
        <position position="80"/>
    </location>
</feature>
<evidence type="ECO:0000256" key="4">
    <source>
        <dbReference type="PIRSR" id="PIRSR005384-2"/>
    </source>
</evidence>
<dbReference type="STRING" id="1121400.SAMN02746065_11093"/>
<comment type="similarity">
    <text evidence="1">Belongs to the LacAB/RpiB family.</text>
</comment>
<dbReference type="AlphaFoldDB" id="A0A1W2C2C5"/>
<evidence type="ECO:0000313" key="6">
    <source>
        <dbReference type="Proteomes" id="UP000192418"/>
    </source>
</evidence>
<dbReference type="NCBIfam" id="NF004051">
    <property type="entry name" value="PRK05571.1"/>
    <property type="match status" value="1"/>
</dbReference>
<dbReference type="EMBL" id="FWXY01000010">
    <property type="protein sequence ID" value="SMC79397.1"/>
    <property type="molecule type" value="Genomic_DNA"/>
</dbReference>
<feature type="binding site" evidence="4">
    <location>
        <position position="114"/>
    </location>
    <ligand>
        <name>D-ribulose 5-phosphate</name>
        <dbReference type="ChEBI" id="CHEBI:58121"/>
    </ligand>
</feature>
<protein>
    <submittedName>
        <fullName evidence="5">Ribose-5-phosphate isomerase</fullName>
    </submittedName>
</protein>
<name>A0A1W2C2C5_9BACT</name>
<evidence type="ECO:0000256" key="1">
    <source>
        <dbReference type="ARBA" id="ARBA00008754"/>
    </source>
</evidence>
<dbReference type="Proteomes" id="UP000192418">
    <property type="component" value="Unassembled WGS sequence"/>
</dbReference>
<gene>
    <name evidence="5" type="ORF">SAMN02746065_11093</name>
</gene>
<dbReference type="OrthoDB" id="1778624at2"/>
<dbReference type="Gene3D" id="3.40.1400.10">
    <property type="entry name" value="Sugar-phosphate isomerase, RpiB/LacA/LacB"/>
    <property type="match status" value="1"/>
</dbReference>
<reference evidence="5 6" key="1">
    <citation type="submission" date="2017-04" db="EMBL/GenBank/DDBJ databases">
        <authorList>
            <person name="Afonso C.L."/>
            <person name="Miller P.J."/>
            <person name="Scott M.A."/>
            <person name="Spackman E."/>
            <person name="Goraichik I."/>
            <person name="Dimitrov K.M."/>
            <person name="Suarez D.L."/>
            <person name="Swayne D.E."/>
        </authorList>
    </citation>
    <scope>NUCLEOTIDE SEQUENCE [LARGE SCALE GENOMIC DNA]</scope>
    <source>
        <strain evidence="5 6">DSM 3385</strain>
    </source>
</reference>
<keyword evidence="2 5" id="KW-0413">Isomerase</keyword>
<sequence>MTCATTASPQKGEKKDVIIIGSDHAAFELKEKLKTFLKERGLEVEDAGTYDETSMNYADIGKKVAGAISDNTYARGILLCGTGLGMSMVANRFSNVRAALCSDIFSVRMSRCHNDSNILVMGGRLVGDVLACELVREWLETPFEGGRHLDRIMSF</sequence>
<dbReference type="RefSeq" id="WP_084069285.1">
    <property type="nucleotide sequence ID" value="NZ_FWXY01000010.1"/>
</dbReference>
<feature type="binding site" evidence="4">
    <location>
        <position position="124"/>
    </location>
    <ligand>
        <name>D-ribulose 5-phosphate</name>
        <dbReference type="ChEBI" id="CHEBI:58121"/>
    </ligand>
</feature>
<dbReference type="InterPro" id="IPR003500">
    <property type="entry name" value="RpiB_LacA_LacB"/>
</dbReference>
<evidence type="ECO:0000313" key="5">
    <source>
        <dbReference type="EMBL" id="SMC79397.1"/>
    </source>
</evidence>
<organism evidence="5 6">
    <name type="scientific">Desulfocicer vacuolatum DSM 3385</name>
    <dbReference type="NCBI Taxonomy" id="1121400"/>
    <lineage>
        <taxon>Bacteria</taxon>
        <taxon>Pseudomonadati</taxon>
        <taxon>Thermodesulfobacteriota</taxon>
        <taxon>Desulfobacteria</taxon>
        <taxon>Desulfobacterales</taxon>
        <taxon>Desulfobacteraceae</taxon>
        <taxon>Desulfocicer</taxon>
    </lineage>
</organism>
<dbReference type="GO" id="GO:0019316">
    <property type="term" value="P:D-allose catabolic process"/>
    <property type="evidence" value="ECO:0007669"/>
    <property type="project" value="TreeGrafter"/>
</dbReference>
<proteinExistence type="inferred from homology"/>
<dbReference type="Pfam" id="PF02502">
    <property type="entry name" value="LacAB_rpiB"/>
    <property type="match status" value="1"/>
</dbReference>
<dbReference type="SUPFAM" id="SSF89623">
    <property type="entry name" value="Ribose/Galactose isomerase RpiB/AlsB"/>
    <property type="match status" value="1"/>
</dbReference>
<feature type="binding site" evidence="4">
    <location>
        <position position="147"/>
    </location>
    <ligand>
        <name>D-ribulose 5-phosphate</name>
        <dbReference type="ChEBI" id="CHEBI:58121"/>
    </ligand>
</feature>
<feature type="binding site" evidence="4">
    <location>
        <begin position="81"/>
        <end position="85"/>
    </location>
    <ligand>
        <name>D-ribulose 5-phosphate</name>
        <dbReference type="ChEBI" id="CHEBI:58121"/>
    </ligand>
</feature>
<feature type="binding site" evidence="4">
    <location>
        <begin position="23"/>
        <end position="24"/>
    </location>
    <ligand>
        <name>D-ribulose 5-phosphate</name>
        <dbReference type="ChEBI" id="CHEBI:58121"/>
    </ligand>
</feature>
<dbReference type="GO" id="GO:0004751">
    <property type="term" value="F:ribose-5-phosphate isomerase activity"/>
    <property type="evidence" value="ECO:0007669"/>
    <property type="project" value="TreeGrafter"/>
</dbReference>
<dbReference type="PANTHER" id="PTHR30345:SF0">
    <property type="entry name" value="DNA DAMAGE-REPAIR_TOLERATION PROTEIN DRT102"/>
    <property type="match status" value="1"/>
</dbReference>
<evidence type="ECO:0000256" key="2">
    <source>
        <dbReference type="ARBA" id="ARBA00023235"/>
    </source>
</evidence>
<dbReference type="NCBIfam" id="TIGR01120">
    <property type="entry name" value="rpiB"/>
    <property type="match status" value="1"/>
</dbReference>
<keyword evidence="6" id="KW-1185">Reference proteome</keyword>
<dbReference type="InterPro" id="IPR036569">
    <property type="entry name" value="RpiB_LacA_LacB_sf"/>
</dbReference>
<dbReference type="PANTHER" id="PTHR30345">
    <property type="entry name" value="RIBOSE-5-PHOSPHATE ISOMERASE B"/>
    <property type="match status" value="1"/>
</dbReference>
<dbReference type="InterPro" id="IPR004785">
    <property type="entry name" value="RpiB"/>
</dbReference>
<dbReference type="NCBIfam" id="TIGR00689">
    <property type="entry name" value="rpiB_lacA_lacB"/>
    <property type="match status" value="1"/>
</dbReference>